<evidence type="ECO:0000256" key="8">
    <source>
        <dbReference type="SAM" id="Phobius"/>
    </source>
</evidence>
<evidence type="ECO:0000256" key="3">
    <source>
        <dbReference type="ARBA" id="ARBA00022475"/>
    </source>
</evidence>
<dbReference type="SUPFAM" id="SSF103473">
    <property type="entry name" value="MFS general substrate transporter"/>
    <property type="match status" value="1"/>
</dbReference>
<dbReference type="Proteomes" id="UP000052237">
    <property type="component" value="Unassembled WGS sequence"/>
</dbReference>
<evidence type="ECO:0000256" key="5">
    <source>
        <dbReference type="ARBA" id="ARBA00022847"/>
    </source>
</evidence>
<sequence length="433" mass="47904">MSKRGFNKDELKILSLSSLGGMLEFYDFIIFVFFASYISHLFFPSTLDSFWALLNTYGTFAAGYFARPLGGIIMAHFGDKNGRKNMFMLSILLMVIPTFALGLMPTYETIGYAAPIFLVFIRLLQGIAIGGELPGAWVFVSEHATKPKLYFSVGVLTSAVVAGILLGSVVTMIVKNIWSDEQIQNCMWRLPFIIGGIFGIISIYLRTYLSETPIFKKMQAINDIDKMPIKTVVKYHKVDNIMSMLVSWVLTGCIVVMILLMPNFMPAAFKEAGIEVGRITTIYMQMACIVFMCVGCFVYGKISDKIGVSKATIGFSAVFIVAVFAYFKILYTGGSFEAVLVAYLIAGFFGSIGPCGAPFFMVALYPNKIRFSGISFSYNIAYAIAGGVTPPFAVAMVHKFDPMYLGYYLVGLGFLSIVCAVWFMNFRKDVNKG</sequence>
<keyword evidence="2" id="KW-0813">Transport</keyword>
<evidence type="ECO:0000313" key="10">
    <source>
        <dbReference type="EMBL" id="CUU86325.1"/>
    </source>
</evidence>
<dbReference type="InterPro" id="IPR051084">
    <property type="entry name" value="H+-coupled_symporters"/>
</dbReference>
<dbReference type="EMBL" id="FAUW01000004">
    <property type="protein sequence ID" value="CUU87174.1"/>
    <property type="molecule type" value="Genomic_DNA"/>
</dbReference>
<dbReference type="InterPro" id="IPR020846">
    <property type="entry name" value="MFS_dom"/>
</dbReference>
<feature type="transmembrane region" description="Helical" evidence="8">
    <location>
        <begin position="341"/>
        <end position="364"/>
    </location>
</feature>
<dbReference type="PANTHER" id="PTHR43528">
    <property type="entry name" value="ALPHA-KETOGLUTARATE PERMEASE"/>
    <property type="match status" value="1"/>
</dbReference>
<comment type="caution">
    <text evidence="10">The sequence shown here is derived from an EMBL/GenBank/DDBJ whole genome shotgun (WGS) entry which is preliminary data.</text>
</comment>
<feature type="domain" description="Major facilitator superfamily (MFS) profile" evidence="9">
    <location>
        <begin position="13"/>
        <end position="428"/>
    </location>
</feature>
<feature type="transmembrane region" description="Helical" evidence="8">
    <location>
        <begin position="376"/>
        <end position="398"/>
    </location>
</feature>
<name>A0A0S4SLD4_CAMHY</name>
<accession>A0A0S4SLD4</accession>
<dbReference type="Gene3D" id="1.20.1250.20">
    <property type="entry name" value="MFS general substrate transporter like domains"/>
    <property type="match status" value="1"/>
</dbReference>
<evidence type="ECO:0000313" key="12">
    <source>
        <dbReference type="Proteomes" id="UP000052237"/>
    </source>
</evidence>
<keyword evidence="3" id="KW-1003">Cell membrane</keyword>
<organism evidence="10 12">
    <name type="scientific">Campylobacter hyointestinalis subsp. hyointestinalis</name>
    <dbReference type="NCBI Taxonomy" id="91352"/>
    <lineage>
        <taxon>Bacteria</taxon>
        <taxon>Pseudomonadati</taxon>
        <taxon>Campylobacterota</taxon>
        <taxon>Epsilonproteobacteria</taxon>
        <taxon>Campylobacterales</taxon>
        <taxon>Campylobacteraceae</taxon>
        <taxon>Campylobacter</taxon>
    </lineage>
</organism>
<keyword evidence="12" id="KW-1185">Reference proteome</keyword>
<dbReference type="AlphaFoldDB" id="A0A0S4SLD4"/>
<comment type="subcellular location">
    <subcellularLocation>
        <location evidence="1">Cell membrane</location>
        <topology evidence="1">Multi-pass membrane protein</topology>
    </subcellularLocation>
</comment>
<feature type="transmembrane region" description="Helical" evidence="8">
    <location>
        <begin position="311"/>
        <end position="329"/>
    </location>
</feature>
<feature type="transmembrane region" description="Helical" evidence="8">
    <location>
        <begin position="110"/>
        <end position="129"/>
    </location>
</feature>
<reference evidence="12 13" key="1">
    <citation type="submission" date="2015-11" db="EMBL/GenBank/DDBJ databases">
        <authorList>
            <consortium name="Pathogen Informatics"/>
        </authorList>
    </citation>
    <scope>NUCLEOTIDE SEQUENCE [LARGE SCALE GENOMIC DNA]</scope>
    <source>
        <strain evidence="10 12">006A-0059</strain>
        <strain evidence="11 13">006A-0191</strain>
    </source>
</reference>
<feature type="transmembrane region" description="Helical" evidence="8">
    <location>
        <begin position="86"/>
        <end position="104"/>
    </location>
</feature>
<feature type="transmembrane region" description="Helical" evidence="8">
    <location>
        <begin position="282"/>
        <end position="299"/>
    </location>
</feature>
<feature type="transmembrane region" description="Helical" evidence="8">
    <location>
        <begin position="190"/>
        <end position="209"/>
    </location>
</feature>
<proteinExistence type="predicted"/>
<evidence type="ECO:0000313" key="13">
    <source>
        <dbReference type="Proteomes" id="UP000052257"/>
    </source>
</evidence>
<evidence type="ECO:0000256" key="1">
    <source>
        <dbReference type="ARBA" id="ARBA00004651"/>
    </source>
</evidence>
<feature type="transmembrane region" description="Helical" evidence="8">
    <location>
        <begin position="149"/>
        <end position="170"/>
    </location>
</feature>
<dbReference type="RefSeq" id="WP_059426808.1">
    <property type="nucleotide sequence ID" value="NZ_FAUT01000001.1"/>
</dbReference>
<evidence type="ECO:0000313" key="11">
    <source>
        <dbReference type="EMBL" id="CUU87174.1"/>
    </source>
</evidence>
<dbReference type="EMBL" id="FAVB01000004">
    <property type="protein sequence ID" value="CUU86325.1"/>
    <property type="molecule type" value="Genomic_DNA"/>
</dbReference>
<gene>
    <name evidence="10" type="primary">proP</name>
    <name evidence="10" type="ORF">ERS686654_01670</name>
    <name evidence="11" type="ORF">ERS739220_01773</name>
</gene>
<dbReference type="GO" id="GO:0005886">
    <property type="term" value="C:plasma membrane"/>
    <property type="evidence" value="ECO:0007669"/>
    <property type="project" value="UniProtKB-SubCell"/>
</dbReference>
<keyword evidence="5" id="KW-0769">Symport</keyword>
<protein>
    <submittedName>
        <fullName evidence="10">Major facilitator superfamily protein</fullName>
    </submittedName>
</protein>
<dbReference type="InterPro" id="IPR036259">
    <property type="entry name" value="MFS_trans_sf"/>
</dbReference>
<evidence type="ECO:0000256" key="6">
    <source>
        <dbReference type="ARBA" id="ARBA00022989"/>
    </source>
</evidence>
<feature type="transmembrane region" description="Helical" evidence="8">
    <location>
        <begin position="404"/>
        <end position="424"/>
    </location>
</feature>
<keyword evidence="6 8" id="KW-1133">Transmembrane helix</keyword>
<dbReference type="PANTHER" id="PTHR43528:SF7">
    <property type="entry name" value="MFS TRANSPORTER"/>
    <property type="match status" value="1"/>
</dbReference>
<feature type="transmembrane region" description="Helical" evidence="8">
    <location>
        <begin position="21"/>
        <end position="43"/>
    </location>
</feature>
<dbReference type="Proteomes" id="UP000052257">
    <property type="component" value="Unassembled WGS sequence"/>
</dbReference>
<dbReference type="GO" id="GO:0015293">
    <property type="term" value="F:symporter activity"/>
    <property type="evidence" value="ECO:0007669"/>
    <property type="project" value="UniProtKB-KW"/>
</dbReference>
<keyword evidence="7 8" id="KW-0472">Membrane</keyword>
<feature type="transmembrane region" description="Helical" evidence="8">
    <location>
        <begin position="241"/>
        <end position="262"/>
    </location>
</feature>
<dbReference type="PROSITE" id="PS50850">
    <property type="entry name" value="MFS"/>
    <property type="match status" value="1"/>
</dbReference>
<evidence type="ECO:0000256" key="2">
    <source>
        <dbReference type="ARBA" id="ARBA00022448"/>
    </source>
</evidence>
<feature type="transmembrane region" description="Helical" evidence="8">
    <location>
        <begin position="49"/>
        <end position="66"/>
    </location>
</feature>
<dbReference type="InterPro" id="IPR011701">
    <property type="entry name" value="MFS"/>
</dbReference>
<evidence type="ECO:0000259" key="9">
    <source>
        <dbReference type="PROSITE" id="PS50850"/>
    </source>
</evidence>
<evidence type="ECO:0000256" key="7">
    <source>
        <dbReference type="ARBA" id="ARBA00023136"/>
    </source>
</evidence>
<dbReference type="Pfam" id="PF07690">
    <property type="entry name" value="MFS_1"/>
    <property type="match status" value="1"/>
</dbReference>
<evidence type="ECO:0000256" key="4">
    <source>
        <dbReference type="ARBA" id="ARBA00022692"/>
    </source>
</evidence>
<accession>A0A9W5AVT1</accession>
<keyword evidence="4 8" id="KW-0812">Transmembrane</keyword>